<sequence>MDRRIGVILVVILVELAFRLVYSTVSLPVNPLFFTMLVRVVETLIILGLAFRLSGVSTRSIPREIAIGAGVAAAFGAAVVLGDAVSRAFLQGGALRLLIGRQEVADPAMFFLVGCVIAPFAEELFFRGLLYSWLRQRMPMIASIVVSALFFAGMHGFIAPVQIVGGLIFAGLYEWRGNIWAPYTVHAAANFGIWILPWLYPSW</sequence>
<organism evidence="3">
    <name type="scientific">anaerobic digester metagenome</name>
    <dbReference type="NCBI Taxonomy" id="1263854"/>
    <lineage>
        <taxon>unclassified sequences</taxon>
        <taxon>metagenomes</taxon>
        <taxon>ecological metagenomes</taxon>
    </lineage>
</organism>
<keyword evidence="1" id="KW-1133">Transmembrane helix</keyword>
<keyword evidence="1" id="KW-0472">Membrane</keyword>
<name>A0A485LXN6_9ZZZZ</name>
<feature type="transmembrane region" description="Helical" evidence="1">
    <location>
        <begin position="31"/>
        <end position="53"/>
    </location>
</feature>
<reference evidence="3" key="1">
    <citation type="submission" date="2019-03" db="EMBL/GenBank/DDBJ databases">
        <authorList>
            <person name="Hao L."/>
        </authorList>
    </citation>
    <scope>NUCLEOTIDE SEQUENCE</scope>
</reference>
<dbReference type="GO" id="GO:0004175">
    <property type="term" value="F:endopeptidase activity"/>
    <property type="evidence" value="ECO:0007669"/>
    <property type="project" value="UniProtKB-ARBA"/>
</dbReference>
<dbReference type="InterPro" id="IPR052710">
    <property type="entry name" value="CAAX_protease"/>
</dbReference>
<gene>
    <name evidence="3" type="ORF">SCFA_190026</name>
</gene>
<proteinExistence type="predicted"/>
<dbReference type="AlphaFoldDB" id="A0A485LXN6"/>
<protein>
    <submittedName>
        <fullName evidence="3">CAAX amino terminal protease self-immunity (Modular protein)</fullName>
    </submittedName>
</protein>
<dbReference type="GO" id="GO:0006508">
    <property type="term" value="P:proteolysis"/>
    <property type="evidence" value="ECO:0007669"/>
    <property type="project" value="UniProtKB-KW"/>
</dbReference>
<dbReference type="GO" id="GO:0080120">
    <property type="term" value="P:CAAX-box protein maturation"/>
    <property type="evidence" value="ECO:0007669"/>
    <property type="project" value="UniProtKB-ARBA"/>
</dbReference>
<evidence type="ECO:0000256" key="1">
    <source>
        <dbReference type="SAM" id="Phobius"/>
    </source>
</evidence>
<keyword evidence="3" id="KW-0378">Hydrolase</keyword>
<accession>A0A485LXN6</accession>
<evidence type="ECO:0000313" key="3">
    <source>
        <dbReference type="EMBL" id="VFU13472.1"/>
    </source>
</evidence>
<keyword evidence="3" id="KW-0645">Protease</keyword>
<feature type="transmembrane region" description="Helical" evidence="1">
    <location>
        <begin position="179"/>
        <end position="200"/>
    </location>
</feature>
<dbReference type="Pfam" id="PF02517">
    <property type="entry name" value="Rce1-like"/>
    <property type="match status" value="1"/>
</dbReference>
<feature type="transmembrane region" description="Helical" evidence="1">
    <location>
        <begin position="7"/>
        <end position="25"/>
    </location>
</feature>
<evidence type="ECO:0000259" key="2">
    <source>
        <dbReference type="Pfam" id="PF02517"/>
    </source>
</evidence>
<dbReference type="PANTHER" id="PTHR36435">
    <property type="entry name" value="SLR1288 PROTEIN"/>
    <property type="match status" value="1"/>
</dbReference>
<feature type="transmembrane region" description="Helical" evidence="1">
    <location>
        <begin position="142"/>
        <end position="173"/>
    </location>
</feature>
<dbReference type="PANTHER" id="PTHR36435:SF1">
    <property type="entry name" value="CAAX AMINO TERMINAL PROTEASE FAMILY PROTEIN"/>
    <property type="match status" value="1"/>
</dbReference>
<feature type="domain" description="CAAX prenyl protease 2/Lysostaphin resistance protein A-like" evidence="2">
    <location>
        <begin position="107"/>
        <end position="191"/>
    </location>
</feature>
<keyword evidence="1" id="KW-0812">Transmembrane</keyword>
<dbReference type="EMBL" id="CAADRM010000080">
    <property type="protein sequence ID" value="VFU13472.1"/>
    <property type="molecule type" value="Genomic_DNA"/>
</dbReference>
<feature type="transmembrane region" description="Helical" evidence="1">
    <location>
        <begin position="65"/>
        <end position="89"/>
    </location>
</feature>
<dbReference type="InterPro" id="IPR003675">
    <property type="entry name" value="Rce1/LyrA-like_dom"/>
</dbReference>
<feature type="transmembrane region" description="Helical" evidence="1">
    <location>
        <begin position="109"/>
        <end position="130"/>
    </location>
</feature>